<organism evidence="2 3">
    <name type="scientific">Geodia barretti</name>
    <name type="common">Barrett's horny sponge</name>
    <dbReference type="NCBI Taxonomy" id="519541"/>
    <lineage>
        <taxon>Eukaryota</taxon>
        <taxon>Metazoa</taxon>
        <taxon>Porifera</taxon>
        <taxon>Demospongiae</taxon>
        <taxon>Heteroscleromorpha</taxon>
        <taxon>Tetractinellida</taxon>
        <taxon>Astrophorina</taxon>
        <taxon>Geodiidae</taxon>
        <taxon>Geodia</taxon>
    </lineage>
</organism>
<proteinExistence type="predicted"/>
<dbReference type="Proteomes" id="UP001174909">
    <property type="component" value="Unassembled WGS sequence"/>
</dbReference>
<keyword evidence="1" id="KW-0472">Membrane</keyword>
<sequence length="189" mass="20789">MNGTIAEFSPRVDEFEALIGETLSEAIEKNIMLYYSPMVAEVQQEASETIIVTVSISAIMNESATLKLDTAAAVAVYISSLISRNQDFFATYSFDIVSISIFESGSGGDTIIMTTNNNEEEGLSDGVLSGMVILGLAGTLTALAVVFMLIYIRYATIRRPQMQQERLPLIPDNEVNQRYQQVNLNLKEV</sequence>
<reference evidence="2" key="1">
    <citation type="submission" date="2023-03" db="EMBL/GenBank/DDBJ databases">
        <authorList>
            <person name="Steffen K."/>
            <person name="Cardenas P."/>
        </authorList>
    </citation>
    <scope>NUCLEOTIDE SEQUENCE</scope>
</reference>
<dbReference type="AlphaFoldDB" id="A0AA35W9X4"/>
<evidence type="ECO:0000256" key="1">
    <source>
        <dbReference type="SAM" id="Phobius"/>
    </source>
</evidence>
<accession>A0AA35W9X4</accession>
<evidence type="ECO:0000313" key="2">
    <source>
        <dbReference type="EMBL" id="CAI8009461.1"/>
    </source>
</evidence>
<keyword evidence="3" id="KW-1185">Reference proteome</keyword>
<dbReference type="EMBL" id="CASHTH010000960">
    <property type="protein sequence ID" value="CAI8009461.1"/>
    <property type="molecule type" value="Genomic_DNA"/>
</dbReference>
<protein>
    <submittedName>
        <fullName evidence="2">Uncharacterized protein</fullName>
    </submittedName>
</protein>
<gene>
    <name evidence="2" type="ORF">GBAR_LOCUS6345</name>
</gene>
<evidence type="ECO:0000313" key="3">
    <source>
        <dbReference type="Proteomes" id="UP001174909"/>
    </source>
</evidence>
<keyword evidence="1" id="KW-0812">Transmembrane</keyword>
<comment type="caution">
    <text evidence="2">The sequence shown here is derived from an EMBL/GenBank/DDBJ whole genome shotgun (WGS) entry which is preliminary data.</text>
</comment>
<keyword evidence="1" id="KW-1133">Transmembrane helix</keyword>
<feature type="transmembrane region" description="Helical" evidence="1">
    <location>
        <begin position="127"/>
        <end position="152"/>
    </location>
</feature>
<name>A0AA35W9X4_GEOBA</name>